<proteinExistence type="predicted"/>
<dbReference type="KEGG" id="mmw:Mmwyl1_0307"/>
<dbReference type="STRING" id="400668.Mmwyl1_0307"/>
<dbReference type="NCBIfam" id="TIGR02522">
    <property type="entry name" value="pilus_cpaD"/>
    <property type="match status" value="1"/>
</dbReference>
<dbReference type="Pfam" id="PF09476">
    <property type="entry name" value="Pilus_CpaD"/>
    <property type="match status" value="1"/>
</dbReference>
<gene>
    <name evidence="1" type="ordered locus">Mmwyl1_0307</name>
</gene>
<dbReference type="OrthoDB" id="9802674at2"/>
<protein>
    <submittedName>
        <fullName evidence="1">Pilus (Caulobacter type) biogenesis lipoprotein CpaD</fullName>
    </submittedName>
</protein>
<dbReference type="PROSITE" id="PS51257">
    <property type="entry name" value="PROKAR_LIPOPROTEIN"/>
    <property type="match status" value="1"/>
</dbReference>
<evidence type="ECO:0000313" key="1">
    <source>
        <dbReference type="EMBL" id="ABR69248.1"/>
    </source>
</evidence>
<dbReference type="InterPro" id="IPR019027">
    <property type="entry name" value="Pilus_biogenesis_CpaD-related"/>
</dbReference>
<dbReference type="EMBL" id="CP000749">
    <property type="protein sequence ID" value="ABR69248.1"/>
    <property type="molecule type" value="Genomic_DNA"/>
</dbReference>
<dbReference type="eggNOG" id="COG5461">
    <property type="taxonomic scope" value="Bacteria"/>
</dbReference>
<dbReference type="AlphaFoldDB" id="A6VS19"/>
<reference evidence="1" key="1">
    <citation type="submission" date="2007-06" db="EMBL/GenBank/DDBJ databases">
        <title>Complete sequence of Marinomonas sp. MWYL1.</title>
        <authorList>
            <consortium name="US DOE Joint Genome Institute"/>
            <person name="Copeland A."/>
            <person name="Lucas S."/>
            <person name="Lapidus A."/>
            <person name="Barry K."/>
            <person name="Glavina del Rio T."/>
            <person name="Dalin E."/>
            <person name="Tice H."/>
            <person name="Pitluck S."/>
            <person name="Kiss H."/>
            <person name="Brettin T."/>
            <person name="Bruce D."/>
            <person name="Detter J.C."/>
            <person name="Han C."/>
            <person name="Schmutz J."/>
            <person name="Larimer F."/>
            <person name="Land M."/>
            <person name="Hauser L."/>
            <person name="Kyrpides N."/>
            <person name="Kim E."/>
            <person name="Johnston A.W.B."/>
            <person name="Todd J.D."/>
            <person name="Rogers R."/>
            <person name="Wexler M."/>
            <person name="Bond P.L."/>
            <person name="Li Y."/>
            <person name="Richardson P."/>
        </authorList>
    </citation>
    <scope>NUCLEOTIDE SEQUENCE [LARGE SCALE GENOMIC DNA]</scope>
    <source>
        <strain evidence="1">MWYL1</strain>
    </source>
</reference>
<name>A6VS19_MARMS</name>
<organism evidence="1">
    <name type="scientific">Marinomonas sp. (strain MWYL1)</name>
    <dbReference type="NCBI Taxonomy" id="400668"/>
    <lineage>
        <taxon>Bacteria</taxon>
        <taxon>Pseudomonadati</taxon>
        <taxon>Pseudomonadota</taxon>
        <taxon>Gammaproteobacteria</taxon>
        <taxon>Oceanospirillales</taxon>
        <taxon>Oceanospirillaceae</taxon>
        <taxon>Marinomonas</taxon>
    </lineage>
</organism>
<dbReference type="InterPro" id="IPR013361">
    <property type="entry name" value="Pilus_CpaD"/>
</dbReference>
<sequence length="214" mass="23321">MRIITFTIAILVLLSGCDRTVHQLRNGPDSSMRQNESFSVKPTASSISLKVRPSGSLTSSSLSGLNSLLKNQGRLSNQTIRIQPLSEQGEQFAQRLGQSLLELGVQGESLLIQPLVYQKAETTWDLSVVSEAIIVVTPDCVIEDSTTWSVKPFDAVGTLGCANRSNIARMVVNPRDLIRARTLDSADGINAVGAVKRYHEADIIPLLDIDFNED</sequence>
<keyword evidence="1" id="KW-0449">Lipoprotein</keyword>
<dbReference type="HOGENOM" id="CLU_088594_0_0_6"/>
<accession>A6VS19</accession>